<evidence type="ECO:0000313" key="5">
    <source>
        <dbReference type="Proteomes" id="UP000261257"/>
    </source>
</evidence>
<dbReference type="Pfam" id="PF00027">
    <property type="entry name" value="cNMP_binding"/>
    <property type="match status" value="1"/>
</dbReference>
<dbReference type="SUPFAM" id="SSF51206">
    <property type="entry name" value="cAMP-binding domain-like"/>
    <property type="match status" value="1"/>
</dbReference>
<dbReference type="AlphaFoldDB" id="A0A174DTC3"/>
<evidence type="ECO:0000313" key="2">
    <source>
        <dbReference type="EMBL" id="CUO27130.1"/>
    </source>
</evidence>
<feature type="domain" description="Cyclic nucleotide-binding" evidence="1">
    <location>
        <begin position="55"/>
        <end position="132"/>
    </location>
</feature>
<dbReference type="EMBL" id="QSSQ01000007">
    <property type="protein sequence ID" value="RGM05324.1"/>
    <property type="molecule type" value="Genomic_DNA"/>
</dbReference>
<dbReference type="InterPro" id="IPR018490">
    <property type="entry name" value="cNMP-bd_dom_sf"/>
</dbReference>
<dbReference type="Proteomes" id="UP000261257">
    <property type="component" value="Unassembled WGS sequence"/>
</dbReference>
<dbReference type="EMBL" id="CYZE01000005">
    <property type="protein sequence ID" value="CUO27130.1"/>
    <property type="molecule type" value="Genomic_DNA"/>
</dbReference>
<reference evidence="3 5" key="2">
    <citation type="submission" date="2018-08" db="EMBL/GenBank/DDBJ databases">
        <title>A genome reference for cultivated species of the human gut microbiota.</title>
        <authorList>
            <person name="Zou Y."/>
            <person name="Xue W."/>
            <person name="Luo G."/>
        </authorList>
    </citation>
    <scope>NUCLEOTIDE SEQUENCE [LARGE SCALE GENOMIC DNA]</scope>
    <source>
        <strain evidence="3 5">TF05-11AC</strain>
    </source>
</reference>
<dbReference type="CDD" id="cd00038">
    <property type="entry name" value="CAP_ED"/>
    <property type="match status" value="1"/>
</dbReference>
<dbReference type="PROSITE" id="PS50042">
    <property type="entry name" value="CNMP_BINDING_3"/>
    <property type="match status" value="1"/>
</dbReference>
<sequence>MVFFPVSVIINSKTIIRLSEVIDLKRLPLRKEHAARLAEYGLQNIPLNACCCLRFSAGEEVLHEGQPISWLSIVVDGNAKVCRTAPNGKSLILCYNISRGLIGEVELMARQFNATCSVKAVTDFECIAVSYQNCLAELKTNLVFLNKLGTELAEKLTTSSDNFTSTALCTGEQRLCAYILQNSHRGLFRDTLTDVSCSVGMSYRHMFRLLGQLCEEGILEKRESGYCIMKKEELARRSHTAAELYQRV</sequence>
<dbReference type="SUPFAM" id="SSF46785">
    <property type="entry name" value="Winged helix' DNA-binding domain"/>
    <property type="match status" value="1"/>
</dbReference>
<evidence type="ECO:0000313" key="3">
    <source>
        <dbReference type="EMBL" id="RGM05324.1"/>
    </source>
</evidence>
<organism evidence="2 4">
    <name type="scientific">Hungatella hathewayi</name>
    <dbReference type="NCBI Taxonomy" id="154046"/>
    <lineage>
        <taxon>Bacteria</taxon>
        <taxon>Bacillati</taxon>
        <taxon>Bacillota</taxon>
        <taxon>Clostridia</taxon>
        <taxon>Lachnospirales</taxon>
        <taxon>Lachnospiraceae</taxon>
        <taxon>Hungatella</taxon>
    </lineage>
</organism>
<protein>
    <submittedName>
        <fullName evidence="3">Crp/Fnr family transcriptional regulator</fullName>
    </submittedName>
    <submittedName>
        <fullName evidence="2">Cyclic nucleotide-binding protein</fullName>
    </submittedName>
</protein>
<proteinExistence type="predicted"/>
<dbReference type="Proteomes" id="UP000095651">
    <property type="component" value="Unassembled WGS sequence"/>
</dbReference>
<gene>
    <name evidence="2" type="primary">yeiL_1</name>
    <name evidence="3" type="ORF">DXC39_10915</name>
    <name evidence="2" type="ORF">ERS852407_02307</name>
</gene>
<reference evidence="2 4" key="1">
    <citation type="submission" date="2015-09" db="EMBL/GenBank/DDBJ databases">
        <authorList>
            <consortium name="Pathogen Informatics"/>
        </authorList>
    </citation>
    <scope>NUCLEOTIDE SEQUENCE [LARGE SCALE GENOMIC DNA]</scope>
    <source>
        <strain evidence="2 4">2789STDY5608850</strain>
    </source>
</reference>
<dbReference type="InterPro" id="IPR014710">
    <property type="entry name" value="RmlC-like_jellyroll"/>
</dbReference>
<evidence type="ECO:0000259" key="1">
    <source>
        <dbReference type="PROSITE" id="PS50042"/>
    </source>
</evidence>
<accession>A0A174DTC3</accession>
<name>A0A174DTC3_9FIRM</name>
<dbReference type="InterPro" id="IPR000595">
    <property type="entry name" value="cNMP-bd_dom"/>
</dbReference>
<dbReference type="InterPro" id="IPR036390">
    <property type="entry name" value="WH_DNA-bd_sf"/>
</dbReference>
<dbReference type="Gene3D" id="2.60.120.10">
    <property type="entry name" value="Jelly Rolls"/>
    <property type="match status" value="1"/>
</dbReference>
<evidence type="ECO:0000313" key="4">
    <source>
        <dbReference type="Proteomes" id="UP000095651"/>
    </source>
</evidence>
<dbReference type="SMART" id="SM00100">
    <property type="entry name" value="cNMP"/>
    <property type="match status" value="1"/>
</dbReference>